<dbReference type="OrthoDB" id="5609437at2"/>
<proteinExistence type="predicted"/>
<dbReference type="EMBL" id="BAEO01000007">
    <property type="protein sequence ID" value="GAC17421.1"/>
    <property type="molecule type" value="Genomic_DNA"/>
</dbReference>
<dbReference type="Proteomes" id="UP000006327">
    <property type="component" value="Unassembled WGS sequence"/>
</dbReference>
<name>K6Y0J3_9ALTE</name>
<organism evidence="1 2">
    <name type="scientific">Paraglaciecola arctica BSs20135</name>
    <dbReference type="NCBI Taxonomy" id="493475"/>
    <lineage>
        <taxon>Bacteria</taxon>
        <taxon>Pseudomonadati</taxon>
        <taxon>Pseudomonadota</taxon>
        <taxon>Gammaproteobacteria</taxon>
        <taxon>Alteromonadales</taxon>
        <taxon>Alteromonadaceae</taxon>
        <taxon>Paraglaciecola</taxon>
    </lineage>
</organism>
<accession>K6Y0J3</accession>
<evidence type="ECO:0000313" key="1">
    <source>
        <dbReference type="EMBL" id="GAC17421.1"/>
    </source>
</evidence>
<dbReference type="eggNOG" id="ENOG5033DRY">
    <property type="taxonomic scope" value="Bacteria"/>
</dbReference>
<evidence type="ECO:0000313" key="2">
    <source>
        <dbReference type="Proteomes" id="UP000006327"/>
    </source>
</evidence>
<gene>
    <name evidence="1" type="ORF">GARC_0439</name>
</gene>
<keyword evidence="2" id="KW-1185">Reference proteome</keyword>
<dbReference type="STRING" id="493475.GARC_0439"/>
<dbReference type="PROSITE" id="PS51257">
    <property type="entry name" value="PROKAR_LIPOPROTEIN"/>
    <property type="match status" value="1"/>
</dbReference>
<dbReference type="RefSeq" id="WP_007616184.1">
    <property type="nucleotide sequence ID" value="NZ_BAEO01000007.1"/>
</dbReference>
<comment type="caution">
    <text evidence="1">The sequence shown here is derived from an EMBL/GenBank/DDBJ whole genome shotgun (WGS) entry which is preliminary data.</text>
</comment>
<dbReference type="Pfam" id="PF11216">
    <property type="entry name" value="DUF3012"/>
    <property type="match status" value="1"/>
</dbReference>
<dbReference type="InterPro" id="IPR021379">
    <property type="entry name" value="DUF3012"/>
</dbReference>
<sequence>MKKLIGVFAVALFLSGCAPEIGSEEWCADMKEKPKADWTASEGTDFAKHCIF</sequence>
<protein>
    <recommendedName>
        <fullName evidence="3">DUF3012 domain-containing protein</fullName>
    </recommendedName>
</protein>
<evidence type="ECO:0008006" key="3">
    <source>
        <dbReference type="Google" id="ProtNLM"/>
    </source>
</evidence>
<dbReference type="AlphaFoldDB" id="K6Y0J3"/>
<reference evidence="1 2" key="1">
    <citation type="journal article" date="2017" name="Antonie Van Leeuwenhoek">
        <title>Rhizobium rhizosphaerae sp. nov., a novel species isolated from rice rhizosphere.</title>
        <authorList>
            <person name="Zhao J.J."/>
            <person name="Zhang J."/>
            <person name="Zhang R.J."/>
            <person name="Zhang C.W."/>
            <person name="Yin H.Q."/>
            <person name="Zhang X.X."/>
        </authorList>
    </citation>
    <scope>NUCLEOTIDE SEQUENCE [LARGE SCALE GENOMIC DNA]</scope>
    <source>
        <strain evidence="1 2">BSs20135</strain>
    </source>
</reference>